<dbReference type="KEGG" id="sxl:SXYLSMQ121_0880"/>
<dbReference type="NCBIfam" id="NF047566">
    <property type="entry name" value="SE1626_fam"/>
    <property type="match status" value="1"/>
</dbReference>
<keyword evidence="1" id="KW-0472">Membrane</keyword>
<accession>A0A5R9B023</accession>
<comment type="caution">
    <text evidence="2">The sequence shown here is derived from an EMBL/GenBank/DDBJ whole genome shotgun (WGS) entry which is preliminary data.</text>
</comment>
<feature type="transmembrane region" description="Helical" evidence="1">
    <location>
        <begin position="30"/>
        <end position="48"/>
    </location>
</feature>
<evidence type="ECO:0000313" key="2">
    <source>
        <dbReference type="EMBL" id="TLP88917.1"/>
    </source>
</evidence>
<reference evidence="2 3" key="1">
    <citation type="submission" date="2019-05" db="EMBL/GenBank/DDBJ databases">
        <title>The metagenome of a microbial culture collection derived from dairy environment covers the genomic content of the human microbiome.</title>
        <authorList>
            <person name="Roder T."/>
            <person name="Wuthrich D."/>
            <person name="Sattari Z."/>
            <person name="Von Ah U."/>
            <person name="Bar C."/>
            <person name="Ronchi F."/>
            <person name="Macpherson A.J."/>
            <person name="Ganal-Vonarburg S.C."/>
            <person name="Bruggmann R."/>
            <person name="Vergeres G."/>
        </authorList>
    </citation>
    <scope>NUCLEOTIDE SEQUENCE [LARGE SCALE GENOMIC DNA]</scope>
    <source>
        <strain evidence="2 3">FAM 20833</strain>
    </source>
</reference>
<proteinExistence type="predicted"/>
<evidence type="ECO:0000256" key="1">
    <source>
        <dbReference type="SAM" id="Phobius"/>
    </source>
</evidence>
<feature type="transmembrane region" description="Helical" evidence="1">
    <location>
        <begin position="7"/>
        <end position="24"/>
    </location>
</feature>
<evidence type="ECO:0000313" key="3">
    <source>
        <dbReference type="Proteomes" id="UP000307747"/>
    </source>
</evidence>
<keyword evidence="1" id="KW-0812">Transmembrane</keyword>
<keyword evidence="1" id="KW-1133">Transmembrane helix</keyword>
<dbReference type="GeneID" id="45496520"/>
<dbReference type="RefSeq" id="WP_042362368.1">
    <property type="nucleotide sequence ID" value="NZ_CP008724.1"/>
</dbReference>
<name>A0A5R9B023_STAXY</name>
<dbReference type="AlphaFoldDB" id="A0A5R9B023"/>
<dbReference type="EMBL" id="VBTJ01000003">
    <property type="protein sequence ID" value="TLP88917.1"/>
    <property type="molecule type" value="Genomic_DNA"/>
</dbReference>
<gene>
    <name evidence="2" type="ORF">FEZ53_12155</name>
</gene>
<protein>
    <submittedName>
        <fullName evidence="2">Uncharacterized protein</fullName>
    </submittedName>
</protein>
<sequence>MKHLTKIFVIIAIALFVVGYYLQATGHESSGIKLLIAAIMFMVCAFINRNNNRRKKKNDQKK</sequence>
<dbReference type="Proteomes" id="UP000307747">
    <property type="component" value="Unassembled WGS sequence"/>
</dbReference>
<dbReference type="KEGG" id="sxo:SXYL_00903"/>
<organism evidence="2 3">
    <name type="scientific">Staphylococcus xylosus</name>
    <dbReference type="NCBI Taxonomy" id="1288"/>
    <lineage>
        <taxon>Bacteria</taxon>
        <taxon>Bacillati</taxon>
        <taxon>Bacillota</taxon>
        <taxon>Bacilli</taxon>
        <taxon>Bacillales</taxon>
        <taxon>Staphylococcaceae</taxon>
        <taxon>Staphylococcus</taxon>
    </lineage>
</organism>